<accession>A0A099T2R0</accession>
<reference evidence="1 2" key="1">
    <citation type="submission" date="2014-09" db="EMBL/GenBank/DDBJ databases">
        <title>Draft genome sequence of an obligately methylotrophic methanogen, Methanococcoides methylutens, isolated from marine sediment.</title>
        <authorList>
            <person name="Guan Y."/>
            <person name="Ngugi D.K."/>
            <person name="Blom J."/>
            <person name="Ali S."/>
            <person name="Ferry J.G."/>
            <person name="Stingl U."/>
        </authorList>
    </citation>
    <scope>NUCLEOTIDE SEQUENCE [LARGE SCALE GENOMIC DNA]</scope>
    <source>
        <strain evidence="1 2">DSM 2657</strain>
    </source>
</reference>
<gene>
    <name evidence="1" type="ORF">LI82_03590</name>
</gene>
<evidence type="ECO:0000313" key="2">
    <source>
        <dbReference type="Proteomes" id="UP000029859"/>
    </source>
</evidence>
<sequence>MACINDIPYEILLKGATPQQCEDFVKKECDEVYHVKGGYKIRGVLLRGGDSIPIGIKGNDLIFQFIKPCSGLFILRIPDAQDEIEKIRNKMK</sequence>
<protein>
    <recommendedName>
        <fullName evidence="3">DUF1894 domain-containing protein</fullName>
    </recommendedName>
</protein>
<dbReference type="RefSeq" id="WP_048193541.1">
    <property type="nucleotide sequence ID" value="NZ_CAAGSM010000002.1"/>
</dbReference>
<dbReference type="Proteomes" id="UP000029859">
    <property type="component" value="Unassembled WGS sequence"/>
</dbReference>
<evidence type="ECO:0000313" key="1">
    <source>
        <dbReference type="EMBL" id="KGK99124.1"/>
    </source>
</evidence>
<evidence type="ECO:0008006" key="3">
    <source>
        <dbReference type="Google" id="ProtNLM"/>
    </source>
</evidence>
<name>A0A099T2R0_METMT</name>
<comment type="caution">
    <text evidence="1">The sequence shown here is derived from an EMBL/GenBank/DDBJ whole genome shotgun (WGS) entry which is preliminary data.</text>
</comment>
<proteinExistence type="predicted"/>
<dbReference type="AlphaFoldDB" id="A0A099T2R0"/>
<dbReference type="OrthoDB" id="109565at2157"/>
<dbReference type="PIRSF" id="PIRSF006577">
    <property type="entry name" value="UCP006577"/>
    <property type="match status" value="1"/>
</dbReference>
<dbReference type="Pfam" id="PF08979">
    <property type="entry name" value="DUF1894"/>
    <property type="match status" value="1"/>
</dbReference>
<keyword evidence="2" id="KW-1185">Reference proteome</keyword>
<dbReference type="EMBL" id="JRHO01000009">
    <property type="protein sequence ID" value="KGK99124.1"/>
    <property type="molecule type" value="Genomic_DNA"/>
</dbReference>
<organism evidence="1 2">
    <name type="scientific">Methanococcoides methylutens</name>
    <dbReference type="NCBI Taxonomy" id="2226"/>
    <lineage>
        <taxon>Archaea</taxon>
        <taxon>Methanobacteriati</taxon>
        <taxon>Methanobacteriota</taxon>
        <taxon>Stenosarchaea group</taxon>
        <taxon>Methanomicrobia</taxon>
        <taxon>Methanosarcinales</taxon>
        <taxon>Methanosarcinaceae</taxon>
        <taxon>Methanococcoides</taxon>
    </lineage>
</organism>
<dbReference type="InterPro" id="IPR012031">
    <property type="entry name" value="MTH0776-like"/>
</dbReference>